<gene>
    <name evidence="5" type="ORF">ACJMK2_009140</name>
</gene>
<feature type="domain" description="TPPC8 C-terminal Ig-like" evidence="1">
    <location>
        <begin position="1348"/>
        <end position="1459"/>
    </location>
</feature>
<dbReference type="Pfam" id="PF12739">
    <property type="entry name" value="TRAPPC-Trs85"/>
    <property type="match status" value="1"/>
</dbReference>
<dbReference type="Pfam" id="PF24546">
    <property type="entry name" value="Ig_TPPC8_3rd"/>
    <property type="match status" value="1"/>
</dbReference>
<name>A0ABD3VBC3_SINWO</name>
<dbReference type="InterPro" id="IPR058541">
    <property type="entry name" value="Ig_TPPC8_1st"/>
</dbReference>
<protein>
    <recommendedName>
        <fullName evidence="7">Trafficking protein particle complex subunit 8</fullName>
    </recommendedName>
</protein>
<evidence type="ECO:0000259" key="4">
    <source>
        <dbReference type="Pfam" id="PF24546"/>
    </source>
</evidence>
<dbReference type="PANTHER" id="PTHR12975:SF6">
    <property type="entry name" value="TRAFFICKING PROTEIN PARTICLE COMPLEX SUBUNIT 8"/>
    <property type="match status" value="1"/>
</dbReference>
<dbReference type="Pfam" id="PF24544">
    <property type="entry name" value="Ig_TPPC8_2nd"/>
    <property type="match status" value="1"/>
</dbReference>
<dbReference type="InterPro" id="IPR058540">
    <property type="entry name" value="Ig_TPPC8_3rd"/>
</dbReference>
<evidence type="ECO:0000313" key="6">
    <source>
        <dbReference type="Proteomes" id="UP001634394"/>
    </source>
</evidence>
<evidence type="ECO:0000259" key="2">
    <source>
        <dbReference type="Pfam" id="PF24544"/>
    </source>
</evidence>
<comment type="caution">
    <text evidence="5">The sequence shown here is derived from an EMBL/GenBank/DDBJ whole genome shotgun (WGS) entry which is preliminary data.</text>
</comment>
<dbReference type="EMBL" id="JBJQND010000012">
    <property type="protein sequence ID" value="KAL3858891.1"/>
    <property type="molecule type" value="Genomic_DNA"/>
</dbReference>
<dbReference type="Pfam" id="PF24545">
    <property type="entry name" value="Ig_TPPC8_1st"/>
    <property type="match status" value="1"/>
</dbReference>
<dbReference type="Proteomes" id="UP001634394">
    <property type="component" value="Unassembled WGS sequence"/>
</dbReference>
<dbReference type="InterPro" id="IPR024420">
    <property type="entry name" value="TRAPP_III_complex_Trs85"/>
</dbReference>
<feature type="domain" description="TPPC8 second Ig-like" evidence="2">
    <location>
        <begin position="994"/>
        <end position="1122"/>
    </location>
</feature>
<proteinExistence type="predicted"/>
<feature type="domain" description="TPPC8 first Ig-like" evidence="3">
    <location>
        <begin position="757"/>
        <end position="993"/>
    </location>
</feature>
<reference evidence="5 6" key="1">
    <citation type="submission" date="2024-11" db="EMBL/GenBank/DDBJ databases">
        <title>Chromosome-level genome assembly of the freshwater bivalve Anodonta woodiana.</title>
        <authorList>
            <person name="Chen X."/>
        </authorList>
    </citation>
    <scope>NUCLEOTIDE SEQUENCE [LARGE SCALE GENOMIC DNA]</scope>
    <source>
        <strain evidence="5">MN2024</strain>
        <tissue evidence="5">Gills</tissue>
    </source>
</reference>
<dbReference type="InterPro" id="IPR057651">
    <property type="entry name" value="Ig_TPPC8_C"/>
</dbReference>
<organism evidence="5 6">
    <name type="scientific">Sinanodonta woodiana</name>
    <name type="common">Chinese pond mussel</name>
    <name type="synonym">Anodonta woodiana</name>
    <dbReference type="NCBI Taxonomy" id="1069815"/>
    <lineage>
        <taxon>Eukaryota</taxon>
        <taxon>Metazoa</taxon>
        <taxon>Spiralia</taxon>
        <taxon>Lophotrochozoa</taxon>
        <taxon>Mollusca</taxon>
        <taxon>Bivalvia</taxon>
        <taxon>Autobranchia</taxon>
        <taxon>Heteroconchia</taxon>
        <taxon>Palaeoheterodonta</taxon>
        <taxon>Unionida</taxon>
        <taxon>Unionoidea</taxon>
        <taxon>Unionidae</taxon>
        <taxon>Unioninae</taxon>
        <taxon>Sinanodonta</taxon>
    </lineage>
</organism>
<dbReference type="PANTHER" id="PTHR12975">
    <property type="entry name" value="TRANSPORT PROTEIN TRAPP"/>
    <property type="match status" value="1"/>
</dbReference>
<evidence type="ECO:0000259" key="3">
    <source>
        <dbReference type="Pfam" id="PF24545"/>
    </source>
</evidence>
<dbReference type="InterPro" id="IPR011990">
    <property type="entry name" value="TPR-like_helical_dom_sf"/>
</dbReference>
<accession>A0ABD3VBC3</accession>
<dbReference type="SUPFAM" id="SSF48452">
    <property type="entry name" value="TPR-like"/>
    <property type="match status" value="1"/>
</dbReference>
<keyword evidence="6" id="KW-1185">Reference proteome</keyword>
<evidence type="ECO:0000259" key="1">
    <source>
        <dbReference type="Pfam" id="PF24542"/>
    </source>
</evidence>
<dbReference type="Pfam" id="PF24542">
    <property type="entry name" value="Ig_TPPC8_C"/>
    <property type="match status" value="1"/>
</dbReference>
<sequence length="1484" mass="166276">MALCKQTAPEFIQNTFSPQVAVLCSSDADHICRKNNLSFVDLVQPFCRLTTEAHIRDPNNTSHTIHHLKITIIDMNNHPPQPPAAKKLMNDAVANAQPHIVEGNRGNVLSVGNYDLQLNASTPWFDVYREIFLQTLPPPDHEFLRHCLASMFVVSSAHTDPLAMFTTLSNSQQQQQTQFPNKLPRWFCPNVLKYYVLLHDVVEGEQAKAEAIYQSMKSQFGAHYCHLLQINSRSSSAAETLRMDNNIADPWSQFLSKSMVEQNKKPQKARYFIAWEGVDYDGSGTSGIEESLFPSRLEEGANIEASIGNAMIDSVTETPTGFEDDVVPPVTEVFDHPLALSNHSSPDMDRDFPVDIVHSSNLSLNSENSITLGKSQSFTVEKKNMAHGLCLTTSDHDRLRIFIHEFVIRALIPWAEKQMRALNDQQTSRTGLRRSIVSATKKWFGGNKPAGYAAANQTTTVVYTTEAPELQMRRLADLAFLFQLYDFAYQTYHTAKRDFNNDHAWLHYAGALEMACTAIFMLGNLSQRQYPHHYMESAITTYTQSCRNWQYATRASLISTEALKNRGMYTEAAMQFIKMMSEESDLQSALFLEQAAHCFINMKSPMVRKYAFHMILAGHRFSKAGQRKHALRTYSQAMQVYKGKNWSLAEDHINFTLGRQSHSLKQLENATAAFKHLLTENSKQTASQQNAFLREYLFVYRQLLQQEAGEMGVLSGALPELPLPTLDSNSTRVLMGSQPQPPQGDRVPATGVWFDQADVNNSKWHKLEEMLVASANGGTLPVIFRPSLQCYSSKTENKFNPVGFVREPITVEIYLVNPLKVPLAMANVTLLWTFLPTVSGHDKPQLITNEHASTVKNLLADEIIHSEVIEEIILQGNERLPIQLTLVPQQMGDLRIVGLAYNLGSSTPGFSMTSQGGLMGNGGVGGSGPKASFVSTVYVRGKQKLEVQGPRLNNKKEEMVNKMYGPDRRLDLVIDQEMPLLQASFSNFPKSLLCGEVHPIVVYFTNSGSSPLHRLKVACSNPKFFTLSSHGESPKFAGVYHTDNITDATNRTPLITTLSHKDTGNVSRLVDISIPNGILQPKSTISIPAWIRGDDIGGIHEVDFLFYYEPVQKMSKIRHRLLRHTTIVNTIESLSVRAVAYRACKSDSFTCDGKVGACFLSCEMENLSQVQVQKTHVKQIQIVQISSVSPQWVLKGVSTSQDSPDVTIGSREILQLCLRGEKHSKSPCVDFYFRSQTCFKPLEEETVQKSNSNYDVSVKSTETNFSHLNCAIELGLTLIILWQAHIVDERGQDSVSLGQHHVTIDKLDTIFTSYPYVMVQTEKPAVKFIQDPEPQDDIKPTVEVITQLVSYSFQHKATVSHNFLKSRLCLVPVKLVLQNCSDSEVTVLIDTSKAQQRLNEYQDSSQFSTEATQAHGFNWVGQTLTELKLGPQEQRNIPLTVCFGKPGVYNINNLAAFVNYTKDSTEMMQQKHTTPSVLIVEDSS</sequence>
<dbReference type="InterPro" id="IPR058538">
    <property type="entry name" value="Ig_TPPC8_2nd"/>
</dbReference>
<evidence type="ECO:0000313" key="5">
    <source>
        <dbReference type="EMBL" id="KAL3858891.1"/>
    </source>
</evidence>
<evidence type="ECO:0008006" key="7">
    <source>
        <dbReference type="Google" id="ProtNLM"/>
    </source>
</evidence>
<feature type="domain" description="TPPC8 third Ig-like" evidence="4">
    <location>
        <begin position="1128"/>
        <end position="1303"/>
    </location>
</feature>